<dbReference type="EMBL" id="JABSTQ010011204">
    <property type="protein sequence ID" value="KAG0414089.1"/>
    <property type="molecule type" value="Genomic_DNA"/>
</dbReference>
<keyword evidence="2" id="KW-1185">Reference proteome</keyword>
<proteinExistence type="predicted"/>
<organism evidence="1 2">
    <name type="scientific">Ixodes persulcatus</name>
    <name type="common">Taiga tick</name>
    <dbReference type="NCBI Taxonomy" id="34615"/>
    <lineage>
        <taxon>Eukaryota</taxon>
        <taxon>Metazoa</taxon>
        <taxon>Ecdysozoa</taxon>
        <taxon>Arthropoda</taxon>
        <taxon>Chelicerata</taxon>
        <taxon>Arachnida</taxon>
        <taxon>Acari</taxon>
        <taxon>Parasitiformes</taxon>
        <taxon>Ixodida</taxon>
        <taxon>Ixodoidea</taxon>
        <taxon>Ixodidae</taxon>
        <taxon>Ixodinae</taxon>
        <taxon>Ixodes</taxon>
    </lineage>
</organism>
<dbReference type="Proteomes" id="UP000805193">
    <property type="component" value="Unassembled WGS sequence"/>
</dbReference>
<evidence type="ECO:0000313" key="1">
    <source>
        <dbReference type="EMBL" id="KAG0414089.1"/>
    </source>
</evidence>
<name>A0AC60P4A3_IXOPE</name>
<feature type="non-terminal residue" evidence="1">
    <location>
        <position position="1"/>
    </location>
</feature>
<evidence type="ECO:0000313" key="2">
    <source>
        <dbReference type="Proteomes" id="UP000805193"/>
    </source>
</evidence>
<protein>
    <submittedName>
        <fullName evidence="1">Uncharacterized protein</fullName>
    </submittedName>
</protein>
<sequence length="69" mass="7727">TAGMCLLYLFVNPQPKPDEYLLVLANVRDEFFGRPTSGCHVWERNPQLVGRESGPHVSVFHVSLDIGTD</sequence>
<accession>A0AC60P4A3</accession>
<reference evidence="1 2" key="1">
    <citation type="journal article" date="2020" name="Cell">
        <title>Large-Scale Comparative Analyses of Tick Genomes Elucidate Their Genetic Diversity and Vector Capacities.</title>
        <authorList>
            <consortium name="Tick Genome and Microbiome Consortium (TIGMIC)"/>
            <person name="Jia N."/>
            <person name="Wang J."/>
            <person name="Shi W."/>
            <person name="Du L."/>
            <person name="Sun Y."/>
            <person name="Zhan W."/>
            <person name="Jiang J.F."/>
            <person name="Wang Q."/>
            <person name="Zhang B."/>
            <person name="Ji P."/>
            <person name="Bell-Sakyi L."/>
            <person name="Cui X.M."/>
            <person name="Yuan T.T."/>
            <person name="Jiang B.G."/>
            <person name="Yang W.F."/>
            <person name="Lam T.T."/>
            <person name="Chang Q.C."/>
            <person name="Ding S.J."/>
            <person name="Wang X.J."/>
            <person name="Zhu J.G."/>
            <person name="Ruan X.D."/>
            <person name="Zhao L."/>
            <person name="Wei J.T."/>
            <person name="Ye R.Z."/>
            <person name="Que T.C."/>
            <person name="Du C.H."/>
            <person name="Zhou Y.H."/>
            <person name="Cheng J.X."/>
            <person name="Dai P.F."/>
            <person name="Guo W.B."/>
            <person name="Han X.H."/>
            <person name="Huang E.J."/>
            <person name="Li L.F."/>
            <person name="Wei W."/>
            <person name="Gao Y.C."/>
            <person name="Liu J.Z."/>
            <person name="Shao H.Z."/>
            <person name="Wang X."/>
            <person name="Wang C.C."/>
            <person name="Yang T.C."/>
            <person name="Huo Q.B."/>
            <person name="Li W."/>
            <person name="Chen H.Y."/>
            <person name="Chen S.E."/>
            <person name="Zhou L.G."/>
            <person name="Ni X.B."/>
            <person name="Tian J.H."/>
            <person name="Sheng Y."/>
            <person name="Liu T."/>
            <person name="Pan Y.S."/>
            <person name="Xia L.Y."/>
            <person name="Li J."/>
            <person name="Zhao F."/>
            <person name="Cao W.C."/>
        </authorList>
    </citation>
    <scope>NUCLEOTIDE SEQUENCE [LARGE SCALE GENOMIC DNA]</scope>
    <source>
        <strain evidence="1">Iper-2018</strain>
    </source>
</reference>
<gene>
    <name evidence="1" type="ORF">HPB47_008762</name>
</gene>
<comment type="caution">
    <text evidence="1">The sequence shown here is derived from an EMBL/GenBank/DDBJ whole genome shotgun (WGS) entry which is preliminary data.</text>
</comment>